<dbReference type="PANTHER" id="PTHR37953">
    <property type="entry name" value="UPF0127 PROTEIN MJ1496"/>
    <property type="match status" value="1"/>
</dbReference>
<comment type="caution">
    <text evidence="2">The sequence shown here is derived from an EMBL/GenBank/DDBJ whole genome shotgun (WGS) entry which is preliminary data.</text>
</comment>
<reference evidence="3" key="1">
    <citation type="journal article" date="2019" name="Int. J. Syst. Evol. Microbiol.">
        <title>The Global Catalogue of Microorganisms (GCM) 10K type strain sequencing project: providing services to taxonomists for standard genome sequencing and annotation.</title>
        <authorList>
            <consortium name="The Broad Institute Genomics Platform"/>
            <consortium name="The Broad Institute Genome Sequencing Center for Infectious Disease"/>
            <person name="Wu L."/>
            <person name="Ma J."/>
        </authorList>
    </citation>
    <scope>NUCLEOTIDE SEQUENCE [LARGE SCALE GENOMIC DNA]</scope>
    <source>
        <strain evidence="3">CGMCC 1.7003</strain>
    </source>
</reference>
<dbReference type="PROSITE" id="PS51257">
    <property type="entry name" value="PROKAR_LIPOPROTEIN"/>
    <property type="match status" value="1"/>
</dbReference>
<dbReference type="PANTHER" id="PTHR37953:SF1">
    <property type="entry name" value="UPF0127 PROTEIN MJ1496"/>
    <property type="match status" value="1"/>
</dbReference>
<dbReference type="Pfam" id="PF02643">
    <property type="entry name" value="DUF192"/>
    <property type="match status" value="1"/>
</dbReference>
<evidence type="ECO:0000313" key="3">
    <source>
        <dbReference type="Proteomes" id="UP000659697"/>
    </source>
</evidence>
<evidence type="ECO:0000313" key="2">
    <source>
        <dbReference type="EMBL" id="GHG76279.1"/>
    </source>
</evidence>
<dbReference type="InterPro" id="IPR038695">
    <property type="entry name" value="Saro_0823-like_sf"/>
</dbReference>
<dbReference type="Proteomes" id="UP000659697">
    <property type="component" value="Unassembled WGS sequence"/>
</dbReference>
<accession>A0ABQ3L442</accession>
<name>A0ABQ3L442_9ALTE</name>
<evidence type="ECO:0008006" key="4">
    <source>
        <dbReference type="Google" id="ProtNLM"/>
    </source>
</evidence>
<evidence type="ECO:0000256" key="1">
    <source>
        <dbReference type="SAM" id="SignalP"/>
    </source>
</evidence>
<feature type="chain" id="PRO_5046536760" description="DUF192 domain-containing protein" evidence="1">
    <location>
        <begin position="20"/>
        <end position="139"/>
    </location>
</feature>
<keyword evidence="1" id="KW-0732">Signal</keyword>
<dbReference type="Gene3D" id="2.60.120.1140">
    <property type="entry name" value="Protein of unknown function DUF192"/>
    <property type="match status" value="1"/>
</dbReference>
<organism evidence="2 3">
    <name type="scientific">Alishewanella longhuensis</name>
    <dbReference type="NCBI Taxonomy" id="1091037"/>
    <lineage>
        <taxon>Bacteria</taxon>
        <taxon>Pseudomonadati</taxon>
        <taxon>Pseudomonadota</taxon>
        <taxon>Gammaproteobacteria</taxon>
        <taxon>Alteromonadales</taxon>
        <taxon>Alteromonadaceae</taxon>
        <taxon>Alishewanella</taxon>
    </lineage>
</organism>
<proteinExistence type="predicted"/>
<dbReference type="InterPro" id="IPR003795">
    <property type="entry name" value="DUF192"/>
</dbReference>
<protein>
    <recommendedName>
        <fullName evidence="4">DUF192 domain-containing protein</fullName>
    </recommendedName>
</protein>
<dbReference type="RefSeq" id="WP_189433964.1">
    <property type="nucleotide sequence ID" value="NZ_BNAO01000010.1"/>
</dbReference>
<feature type="signal peptide" evidence="1">
    <location>
        <begin position="1"/>
        <end position="19"/>
    </location>
</feature>
<sequence length="139" mass="15570">MKVWLLAVILLLTSCAAVTETQSFPLAKLQLNHLTVLVQLAATPELRAKGLMFQQQADPGMLLMYQQPQHISLWMRNTSMPLDVAFIDSYWRIHHIRQLEPFDETAVSSEIAVIAALEMPRGWFAANNLAAGAQLTLLD</sequence>
<dbReference type="EMBL" id="BNAO01000010">
    <property type="protein sequence ID" value="GHG76279.1"/>
    <property type="molecule type" value="Genomic_DNA"/>
</dbReference>
<keyword evidence="3" id="KW-1185">Reference proteome</keyword>
<gene>
    <name evidence="2" type="ORF">GCM10010919_31030</name>
</gene>